<feature type="transmembrane region" description="Helical" evidence="6">
    <location>
        <begin position="287"/>
        <end position="308"/>
    </location>
</feature>
<dbReference type="AlphaFoldDB" id="A0A934WIH7"/>
<accession>A0A934WIH7</accession>
<evidence type="ECO:0000256" key="4">
    <source>
        <dbReference type="ARBA" id="ARBA00022989"/>
    </source>
</evidence>
<protein>
    <recommendedName>
        <fullName evidence="7">ABC3 transporter permease C-terminal domain-containing protein</fullName>
    </recommendedName>
</protein>
<evidence type="ECO:0000256" key="3">
    <source>
        <dbReference type="ARBA" id="ARBA00022692"/>
    </source>
</evidence>
<dbReference type="EMBL" id="NHSD01000138">
    <property type="protein sequence ID" value="MBK5926578.1"/>
    <property type="molecule type" value="Genomic_DNA"/>
</dbReference>
<evidence type="ECO:0000256" key="5">
    <source>
        <dbReference type="ARBA" id="ARBA00023136"/>
    </source>
</evidence>
<dbReference type="Pfam" id="PF02687">
    <property type="entry name" value="FtsX"/>
    <property type="match status" value="1"/>
</dbReference>
<reference evidence="8" key="1">
    <citation type="submission" date="2017-05" db="EMBL/GenBank/DDBJ databases">
        <authorList>
            <person name="Imhoff J.F."/>
            <person name="Rahn T."/>
            <person name="Kuenzel S."/>
            <person name="Neulinger S.C."/>
        </authorList>
    </citation>
    <scope>NUCLEOTIDE SEQUENCE</scope>
    <source>
        <strain evidence="8">LMG 28126</strain>
    </source>
</reference>
<keyword evidence="3 6" id="KW-0812">Transmembrane</keyword>
<keyword evidence="4 6" id="KW-1133">Transmembrane helix</keyword>
<dbReference type="RefSeq" id="WP_201156347.1">
    <property type="nucleotide sequence ID" value="NZ_NHSD01000138.1"/>
</dbReference>
<comment type="subcellular location">
    <subcellularLocation>
        <location evidence="1">Cell membrane</location>
        <topology evidence="1">Multi-pass membrane protein</topology>
    </subcellularLocation>
</comment>
<dbReference type="GO" id="GO:0005886">
    <property type="term" value="C:plasma membrane"/>
    <property type="evidence" value="ECO:0007669"/>
    <property type="project" value="UniProtKB-SubCell"/>
</dbReference>
<organism evidence="8 9">
    <name type="scientific">Rhodobaculum claviforme</name>
    <dbReference type="NCBI Taxonomy" id="1549854"/>
    <lineage>
        <taxon>Bacteria</taxon>
        <taxon>Pseudomonadati</taxon>
        <taxon>Pseudomonadota</taxon>
        <taxon>Alphaproteobacteria</taxon>
        <taxon>Rhodobacterales</taxon>
        <taxon>Paracoccaceae</taxon>
        <taxon>Rhodobaculum</taxon>
    </lineage>
</organism>
<proteinExistence type="predicted"/>
<sequence>MDRVVLSALLGHWRVHPLQLAMLLVGLALATALFTGVQAINSEARASYAQAEAVLGQDRLDRLLPAEGTAAIAQADYIALRRAGWLVSPVVEARATLDGVRVTVLGVDPLTAPPQAGVAGLAQGDALAGFITPPGDRFAAPETAARLAGVQGVEGLPPGTVLMDVGIAQALAGMDGRLTRLLVWPEQPAGLPALDAVAPGLRLETPEAAGDLGRLTDSFHLNLTAFGFLAFAVGLFIVNAAVGLAFEQRRGMFRTLRALGVPAGRLTGALMAELVVLALVAGAVGVVLGYALAALVLPVLLTGVLLAAQNRARGVLAQWFLADTRQQLPGLSLALMALMLALATNVGVGTMVSSFRLTFTGWLDQRLAAEVYVSGRDATEAAALRDWLAPRVDAILPIWNVEGAINGAPGAVYGVKDHATYRDHWPLLQAEPDVWDRLADGTGVLVNEQGARRLGLGLGDPVALPGGLTRPLAGVYSDYGNPQAQAMVGLDLFLATYPDAPRLAHAVRVAPGRAADLVTALVDDFGAAPDRVTDQAQAKAFSLQVFERTFAVTAALNILTLGVAAVALLASLVTLAGLRIGQLAPVWALGLTRGRLATTGHTSAAKAVK</sequence>
<name>A0A934WIH7_9RHOB</name>
<dbReference type="PANTHER" id="PTHR30287">
    <property type="entry name" value="MEMBRANE COMPONENT OF PREDICTED ABC SUPERFAMILY METABOLITE UPTAKE TRANSPORTER"/>
    <property type="match status" value="1"/>
</dbReference>
<keyword evidence="9" id="KW-1185">Reference proteome</keyword>
<feature type="domain" description="ABC3 transporter permease C-terminal" evidence="7">
    <location>
        <begin position="225"/>
        <end position="343"/>
    </location>
</feature>
<keyword evidence="2" id="KW-1003">Cell membrane</keyword>
<gene>
    <name evidence="8" type="ORF">CCR87_04280</name>
</gene>
<evidence type="ECO:0000256" key="2">
    <source>
        <dbReference type="ARBA" id="ARBA00022475"/>
    </source>
</evidence>
<dbReference type="InterPro" id="IPR003838">
    <property type="entry name" value="ABC3_permease_C"/>
</dbReference>
<feature type="transmembrane region" description="Helical" evidence="6">
    <location>
        <begin position="554"/>
        <end position="578"/>
    </location>
</feature>
<evidence type="ECO:0000313" key="9">
    <source>
        <dbReference type="Proteomes" id="UP000706333"/>
    </source>
</evidence>
<evidence type="ECO:0000256" key="6">
    <source>
        <dbReference type="SAM" id="Phobius"/>
    </source>
</evidence>
<comment type="caution">
    <text evidence="8">The sequence shown here is derived from an EMBL/GenBank/DDBJ whole genome shotgun (WGS) entry which is preliminary data.</text>
</comment>
<dbReference type="InterPro" id="IPR038766">
    <property type="entry name" value="Membrane_comp_ABC_pdt"/>
</dbReference>
<dbReference type="PANTHER" id="PTHR30287:SF2">
    <property type="entry name" value="BLL1001 PROTEIN"/>
    <property type="match status" value="1"/>
</dbReference>
<feature type="transmembrane region" description="Helical" evidence="6">
    <location>
        <begin position="258"/>
        <end position="281"/>
    </location>
</feature>
<reference evidence="8" key="2">
    <citation type="journal article" date="2020" name="Microorganisms">
        <title>Osmotic Adaptation and Compatible Solute Biosynthesis of Phototrophic Bacteria as Revealed from Genome Analyses.</title>
        <authorList>
            <person name="Imhoff J.F."/>
            <person name="Rahn T."/>
            <person name="Kunzel S."/>
            <person name="Keller A."/>
            <person name="Neulinger S.C."/>
        </authorList>
    </citation>
    <scope>NUCLEOTIDE SEQUENCE</scope>
    <source>
        <strain evidence="8">LMG 28126</strain>
    </source>
</reference>
<evidence type="ECO:0000256" key="1">
    <source>
        <dbReference type="ARBA" id="ARBA00004651"/>
    </source>
</evidence>
<dbReference type="Proteomes" id="UP000706333">
    <property type="component" value="Unassembled WGS sequence"/>
</dbReference>
<evidence type="ECO:0000259" key="7">
    <source>
        <dbReference type="Pfam" id="PF02687"/>
    </source>
</evidence>
<feature type="transmembrane region" description="Helical" evidence="6">
    <location>
        <begin position="328"/>
        <end position="348"/>
    </location>
</feature>
<feature type="transmembrane region" description="Helical" evidence="6">
    <location>
        <begin position="223"/>
        <end position="246"/>
    </location>
</feature>
<evidence type="ECO:0000313" key="8">
    <source>
        <dbReference type="EMBL" id="MBK5926578.1"/>
    </source>
</evidence>
<keyword evidence="5 6" id="KW-0472">Membrane</keyword>